<sequence length="267" mass="28361">MALWSLSTPSDGVVVAAYSNPEMNYFTLDGAGELDQLIESWSRDRSLRAIVLCGDGRSSGFITHFSVETLAAVAGDPATARNSAAISRGYHAMLDALNRLPQPVIVAMNGDTMGGGFELSLACDIRVGQAGDHRYGLPEVRLGIMPGGGGTQRLPRLIGLGRALELALRGRVVDPAEALRLGLVHELAEDAVARARQIATEIAALPATSVAAVKAAIYRGMEAQLAAGLDIESGYFQETMLSDAGSEYMHAYLDQPEPLRRAWLEPG</sequence>
<dbReference type="CDD" id="cd06558">
    <property type="entry name" value="crotonase-like"/>
    <property type="match status" value="1"/>
</dbReference>
<dbReference type="Gene3D" id="3.90.226.10">
    <property type="entry name" value="2-enoyl-CoA Hydratase, Chain A, domain 1"/>
    <property type="match status" value="1"/>
</dbReference>
<name>A0ABP9QNB4_9PSEU</name>
<evidence type="ECO:0000313" key="2">
    <source>
        <dbReference type="Proteomes" id="UP001428817"/>
    </source>
</evidence>
<comment type="caution">
    <text evidence="1">The sequence shown here is derived from an EMBL/GenBank/DDBJ whole genome shotgun (WGS) entry which is preliminary data.</text>
</comment>
<protein>
    <submittedName>
        <fullName evidence="1">Enoyl-CoA hydratase-related protein</fullName>
    </submittedName>
</protein>
<dbReference type="PANTHER" id="PTHR11941">
    <property type="entry name" value="ENOYL-COA HYDRATASE-RELATED"/>
    <property type="match status" value="1"/>
</dbReference>
<dbReference type="Proteomes" id="UP001428817">
    <property type="component" value="Unassembled WGS sequence"/>
</dbReference>
<reference evidence="2" key="1">
    <citation type="journal article" date="2019" name="Int. J. Syst. Evol. Microbiol.">
        <title>The Global Catalogue of Microorganisms (GCM) 10K type strain sequencing project: providing services to taxonomists for standard genome sequencing and annotation.</title>
        <authorList>
            <consortium name="The Broad Institute Genomics Platform"/>
            <consortium name="The Broad Institute Genome Sequencing Center for Infectious Disease"/>
            <person name="Wu L."/>
            <person name="Ma J."/>
        </authorList>
    </citation>
    <scope>NUCLEOTIDE SEQUENCE [LARGE SCALE GENOMIC DNA]</scope>
    <source>
        <strain evidence="2">JCM 18303</strain>
    </source>
</reference>
<organism evidence="1 2">
    <name type="scientific">Pseudonocardia eucalypti</name>
    <dbReference type="NCBI Taxonomy" id="648755"/>
    <lineage>
        <taxon>Bacteria</taxon>
        <taxon>Bacillati</taxon>
        <taxon>Actinomycetota</taxon>
        <taxon>Actinomycetes</taxon>
        <taxon>Pseudonocardiales</taxon>
        <taxon>Pseudonocardiaceae</taxon>
        <taxon>Pseudonocardia</taxon>
    </lineage>
</organism>
<dbReference type="InterPro" id="IPR001753">
    <property type="entry name" value="Enoyl-CoA_hydra/iso"/>
</dbReference>
<dbReference type="SUPFAM" id="SSF52096">
    <property type="entry name" value="ClpP/crotonase"/>
    <property type="match status" value="1"/>
</dbReference>
<dbReference type="Pfam" id="PF00378">
    <property type="entry name" value="ECH_1"/>
    <property type="match status" value="1"/>
</dbReference>
<evidence type="ECO:0000313" key="1">
    <source>
        <dbReference type="EMBL" id="GAA5164547.1"/>
    </source>
</evidence>
<dbReference type="PANTHER" id="PTHR11941:SF54">
    <property type="entry name" value="ENOYL-COA HYDRATASE, MITOCHONDRIAL"/>
    <property type="match status" value="1"/>
</dbReference>
<dbReference type="RefSeq" id="WP_345703178.1">
    <property type="nucleotide sequence ID" value="NZ_BAABJP010000030.1"/>
</dbReference>
<proteinExistence type="predicted"/>
<dbReference type="EMBL" id="BAABJP010000030">
    <property type="protein sequence ID" value="GAA5164547.1"/>
    <property type="molecule type" value="Genomic_DNA"/>
</dbReference>
<gene>
    <name evidence="1" type="ORF">GCM10023321_53150</name>
</gene>
<accession>A0ABP9QNB4</accession>
<dbReference type="InterPro" id="IPR029045">
    <property type="entry name" value="ClpP/crotonase-like_dom_sf"/>
</dbReference>
<keyword evidence="2" id="KW-1185">Reference proteome</keyword>